<dbReference type="RefSeq" id="WP_138576673.1">
    <property type="nucleotide sequence ID" value="NZ_CP040818.1"/>
</dbReference>
<dbReference type="AlphaFoldDB" id="A0A5B8FUA4"/>
<sequence>MQGEIPGRRGGGFPAASGAGWFLRGCAGLLLAAGLSGCTRQEAAAPPAPAPQSGLALREGFALYDAALIAAGGHRVERAPADAPFDGADLARNFIRVALAVEDMPRQRHSRMPLRRWDGPIRYAVLGETLGPQDHARVAEMMGRLSRLSGLSTREVPGGDGANNMVILVLDEGEVRALRGYALQRAAHDEDQHSAMVGRFLAGFLDRSDGEAPCLGAFSATDTGTITAATVVIRAETSGRLREACIEEELSQSFGLTNDDPAVRPSIFNDTQEFALLTTHDAYLMRILYDPRLRPGMGEAEVRHVLPEIIADLDLPSADPEADRRAVLDAVAAPVASSDSDL</sequence>
<protein>
    <submittedName>
        <fullName evidence="1">DUF2927 domain-containing protein</fullName>
    </submittedName>
</protein>
<name>A0A5B8FUA4_9RHOB</name>
<dbReference type="Pfam" id="PF11150">
    <property type="entry name" value="DUF2927"/>
    <property type="match status" value="1"/>
</dbReference>
<dbReference type="Proteomes" id="UP000305888">
    <property type="component" value="Chromosome"/>
</dbReference>
<organism evidence="1 2">
    <name type="scientific">Paroceanicella profunda</name>
    <dbReference type="NCBI Taxonomy" id="2579971"/>
    <lineage>
        <taxon>Bacteria</taxon>
        <taxon>Pseudomonadati</taxon>
        <taxon>Pseudomonadota</taxon>
        <taxon>Alphaproteobacteria</taxon>
        <taxon>Rhodobacterales</taxon>
        <taxon>Paracoccaceae</taxon>
        <taxon>Paroceanicella</taxon>
    </lineage>
</organism>
<dbReference type="EMBL" id="CP040818">
    <property type="protein sequence ID" value="QDL90670.1"/>
    <property type="molecule type" value="Genomic_DNA"/>
</dbReference>
<evidence type="ECO:0000313" key="1">
    <source>
        <dbReference type="EMBL" id="QDL90670.1"/>
    </source>
</evidence>
<dbReference type="KEGG" id="ppru:FDP22_02035"/>
<dbReference type="OrthoDB" id="3295600at2"/>
<reference evidence="1 2" key="1">
    <citation type="submission" date="2019-06" db="EMBL/GenBank/DDBJ databases">
        <title>Genome sequence of Rhodobacteraceae bacterium D4M1.</title>
        <authorList>
            <person name="Cao J."/>
        </authorList>
    </citation>
    <scope>NUCLEOTIDE SEQUENCE [LARGE SCALE GENOMIC DNA]</scope>
    <source>
        <strain evidence="1 2">D4M1</strain>
    </source>
</reference>
<keyword evidence="2" id="KW-1185">Reference proteome</keyword>
<gene>
    <name evidence="1" type="ORF">FDP22_02035</name>
</gene>
<dbReference type="InterPro" id="IPR021323">
    <property type="entry name" value="DUF2927"/>
</dbReference>
<proteinExistence type="predicted"/>
<accession>A0A5B8FUA4</accession>
<evidence type="ECO:0000313" key="2">
    <source>
        <dbReference type="Proteomes" id="UP000305888"/>
    </source>
</evidence>